<evidence type="ECO:0000256" key="2">
    <source>
        <dbReference type="ARBA" id="ARBA00012438"/>
    </source>
</evidence>
<keyword evidence="11" id="KW-1185">Reference proteome</keyword>
<name>A0ABN0ASR7_CHRGE</name>
<dbReference type="EMBL" id="ACKQ02000007">
    <property type="protein sequence ID" value="EFK36128.1"/>
    <property type="molecule type" value="Genomic_DNA"/>
</dbReference>
<reference evidence="10" key="1">
    <citation type="submission" date="2010-06" db="EMBL/GenBank/DDBJ databases">
        <authorList>
            <person name="Muzny D."/>
            <person name="Qin X."/>
            <person name="Buhay C."/>
            <person name="Dugan-Rocha S."/>
            <person name="Ding Y."/>
            <person name="Chen G."/>
            <person name="Hawes A."/>
            <person name="Holder M."/>
            <person name="Jhangiani S."/>
            <person name="Johnson A."/>
            <person name="Khan Z."/>
            <person name="Li Z."/>
            <person name="Liu W."/>
            <person name="Liu X."/>
            <person name="Perez L."/>
            <person name="Shen H."/>
            <person name="Wang Q."/>
            <person name="Watt J."/>
            <person name="Xi L."/>
            <person name="Xin Y."/>
            <person name="Zhou J."/>
            <person name="Deng J."/>
            <person name="Jiang H."/>
            <person name="Liu Y."/>
            <person name="Qu J."/>
            <person name="Song X.-Z."/>
            <person name="Zhang L."/>
            <person name="Villasana D."/>
            <person name="Johnson A."/>
            <person name="Liu J."/>
            <person name="Liyanage D."/>
            <person name="Lorensuhewa L."/>
            <person name="Robinson T."/>
            <person name="Song A."/>
            <person name="Song B.-B."/>
            <person name="Dinh H."/>
            <person name="Thornton R."/>
            <person name="Coyle M."/>
            <person name="Francisco L."/>
            <person name="Jackson L."/>
            <person name="Javaid M."/>
            <person name="Korchina V."/>
            <person name="Kovar C."/>
            <person name="Mata R."/>
            <person name="Mathew T."/>
            <person name="Ngo R."/>
            <person name="Nguyen L."/>
            <person name="Nguyen N."/>
            <person name="Okwuonu G."/>
            <person name="Ongeri F."/>
            <person name="Pham C."/>
            <person name="Simmons D."/>
            <person name="Wilczek-Boney K."/>
            <person name="Hale W."/>
            <person name="Jakkamsetti A."/>
            <person name="Pham P."/>
            <person name="Ruth R."/>
            <person name="San Lucas F."/>
            <person name="Warren J."/>
            <person name="Zhang J."/>
            <person name="Zhao Z."/>
            <person name="Zhou C."/>
            <person name="Zhu D."/>
            <person name="Lee S."/>
            <person name="Bess C."/>
            <person name="Blankenburg K."/>
            <person name="Forbes L."/>
            <person name="Fu Q."/>
            <person name="Gubbala S."/>
            <person name="Hirani K."/>
            <person name="Jayaseelan J.C."/>
            <person name="Lara F."/>
            <person name="Munidasa M."/>
            <person name="Palculict T."/>
            <person name="Patil S."/>
            <person name="Pu L.-L."/>
            <person name="Saada N."/>
            <person name="Tang L."/>
            <person name="Weissenberger G."/>
            <person name="Zhu Y."/>
            <person name="Hemphill L."/>
            <person name="Shang Y."/>
            <person name="Youmans B."/>
            <person name="Ayvaz T."/>
            <person name="Ross M."/>
            <person name="Santibanez J."/>
            <person name="Aqrawi P."/>
            <person name="Gross S."/>
            <person name="Joshi V."/>
            <person name="Fowler G."/>
            <person name="Nazareth L."/>
            <person name="Reid J."/>
            <person name="Worley K."/>
            <person name="Petrosino J."/>
            <person name="Highlander S."/>
            <person name="Gibbs R."/>
        </authorList>
    </citation>
    <scope>NUCLEOTIDE SEQUENCE [LARGE SCALE GENOMIC DNA]</scope>
    <source>
        <strain evidence="10">ATCC 35910</strain>
    </source>
</reference>
<dbReference type="PANTHER" id="PTHR45436:SF5">
    <property type="entry name" value="SENSOR HISTIDINE KINASE TRCS"/>
    <property type="match status" value="1"/>
</dbReference>
<dbReference type="GO" id="GO:0016301">
    <property type="term" value="F:kinase activity"/>
    <property type="evidence" value="ECO:0007669"/>
    <property type="project" value="UniProtKB-KW"/>
</dbReference>
<keyword evidence="3" id="KW-0597">Phosphoprotein</keyword>
<dbReference type="Pfam" id="PF02518">
    <property type="entry name" value="HATPase_c"/>
    <property type="match status" value="1"/>
</dbReference>
<dbReference type="InterPro" id="IPR036097">
    <property type="entry name" value="HisK_dim/P_sf"/>
</dbReference>
<evidence type="ECO:0000256" key="1">
    <source>
        <dbReference type="ARBA" id="ARBA00000085"/>
    </source>
</evidence>
<keyword evidence="8" id="KW-0472">Membrane</keyword>
<dbReference type="Proteomes" id="UP000002969">
    <property type="component" value="Unassembled WGS sequence"/>
</dbReference>
<dbReference type="InterPro" id="IPR050428">
    <property type="entry name" value="TCS_sensor_his_kinase"/>
</dbReference>
<evidence type="ECO:0000256" key="6">
    <source>
        <dbReference type="ARBA" id="ARBA00022777"/>
    </source>
</evidence>
<comment type="caution">
    <text evidence="10">The sequence shown here is derived from an EMBL/GenBank/DDBJ whole genome shotgun (WGS) entry which is preliminary data.</text>
</comment>
<dbReference type="PANTHER" id="PTHR45436">
    <property type="entry name" value="SENSOR HISTIDINE KINASE YKOH"/>
    <property type="match status" value="1"/>
</dbReference>
<evidence type="ECO:0000313" key="10">
    <source>
        <dbReference type="EMBL" id="EFK36128.1"/>
    </source>
</evidence>
<proteinExistence type="predicted"/>
<gene>
    <name evidence="10" type="ORF">HMPREF0204_15197</name>
</gene>
<dbReference type="InterPro" id="IPR003594">
    <property type="entry name" value="HATPase_dom"/>
</dbReference>
<dbReference type="Pfam" id="PF00512">
    <property type="entry name" value="HisKA"/>
    <property type="match status" value="1"/>
</dbReference>
<sequence>MGIMNRLLHKTLIYYSVSAIFILLLSAPFIYYTLEKLYQEDVDEAIFLRKTEFVVNNQKDLFIKDIPQWNRFNRDTRIFSSIPTNYSRNQILQQKFYDELVPEWEPYRVLYADIHIEGKPFILMIRLNLVESEDLIKTIVWIYLGILVILLTVIFFITVLISNKLWKPFYTTLEIIENFNIEKGTKANFPATKIIEFKQLNNRLSTLIDQSMRSYSMQKMFTQNASHELQTPLAVFQSKLDLLLQDNTLSKEQITILHSLYQSVSKLSRINKNLLLLSKIENNQFADHRNFLLNDIISEVVPYFTEQAAAKNLLIELQIGGELHLNANKVLTEILINNLLLNSIRHNIENGRIDILIEKKSLTITNTGQRKGLDHTALFQRFGKKSTDNRSSGLGLAIVKEICDQSGWKISYVHSGGSWHTFKVDFIPPDNP</sequence>
<evidence type="ECO:0000259" key="9">
    <source>
        <dbReference type="PROSITE" id="PS50109"/>
    </source>
</evidence>
<dbReference type="Gene3D" id="3.30.565.10">
    <property type="entry name" value="Histidine kinase-like ATPase, C-terminal domain"/>
    <property type="match status" value="1"/>
</dbReference>
<feature type="transmembrane region" description="Helical" evidence="8">
    <location>
        <begin position="139"/>
        <end position="161"/>
    </location>
</feature>
<feature type="domain" description="Histidine kinase" evidence="9">
    <location>
        <begin position="224"/>
        <end position="430"/>
    </location>
</feature>
<keyword evidence="4" id="KW-0808">Transferase</keyword>
<keyword evidence="5 8" id="KW-0812">Transmembrane</keyword>
<dbReference type="InterPro" id="IPR005467">
    <property type="entry name" value="His_kinase_dom"/>
</dbReference>
<dbReference type="SMART" id="SM00387">
    <property type="entry name" value="HATPase_c"/>
    <property type="match status" value="1"/>
</dbReference>
<evidence type="ECO:0000313" key="11">
    <source>
        <dbReference type="Proteomes" id="UP000002969"/>
    </source>
</evidence>
<evidence type="ECO:0000256" key="5">
    <source>
        <dbReference type="ARBA" id="ARBA00022692"/>
    </source>
</evidence>
<dbReference type="PROSITE" id="PS50109">
    <property type="entry name" value="HIS_KIN"/>
    <property type="match status" value="1"/>
</dbReference>
<evidence type="ECO:0000256" key="4">
    <source>
        <dbReference type="ARBA" id="ARBA00022679"/>
    </source>
</evidence>
<comment type="catalytic activity">
    <reaction evidence="1">
        <text>ATP + protein L-histidine = ADP + protein N-phospho-L-histidine.</text>
        <dbReference type="EC" id="2.7.13.3"/>
    </reaction>
</comment>
<dbReference type="InterPro" id="IPR036890">
    <property type="entry name" value="HATPase_C_sf"/>
</dbReference>
<dbReference type="SMART" id="SM00388">
    <property type="entry name" value="HisKA"/>
    <property type="match status" value="1"/>
</dbReference>
<dbReference type="EC" id="2.7.13.3" evidence="2"/>
<dbReference type="CDD" id="cd00082">
    <property type="entry name" value="HisKA"/>
    <property type="match status" value="1"/>
</dbReference>
<evidence type="ECO:0000256" key="8">
    <source>
        <dbReference type="SAM" id="Phobius"/>
    </source>
</evidence>
<dbReference type="InterPro" id="IPR003661">
    <property type="entry name" value="HisK_dim/P_dom"/>
</dbReference>
<evidence type="ECO:0000256" key="7">
    <source>
        <dbReference type="ARBA" id="ARBA00022989"/>
    </source>
</evidence>
<keyword evidence="6 10" id="KW-0418">Kinase</keyword>
<accession>A0ABN0ASR7</accession>
<dbReference type="Gene3D" id="1.10.287.130">
    <property type="match status" value="1"/>
</dbReference>
<evidence type="ECO:0000256" key="3">
    <source>
        <dbReference type="ARBA" id="ARBA00022553"/>
    </source>
</evidence>
<feature type="transmembrane region" description="Helical" evidence="8">
    <location>
        <begin position="12"/>
        <end position="34"/>
    </location>
</feature>
<dbReference type="SUPFAM" id="SSF55874">
    <property type="entry name" value="ATPase domain of HSP90 chaperone/DNA topoisomerase II/histidine kinase"/>
    <property type="match status" value="1"/>
</dbReference>
<keyword evidence="7 8" id="KW-1133">Transmembrane helix</keyword>
<organism evidence="10 11">
    <name type="scientific">Chryseobacterium gleum ATCC 35910</name>
    <dbReference type="NCBI Taxonomy" id="525257"/>
    <lineage>
        <taxon>Bacteria</taxon>
        <taxon>Pseudomonadati</taxon>
        <taxon>Bacteroidota</taxon>
        <taxon>Flavobacteriia</taxon>
        <taxon>Flavobacteriales</taxon>
        <taxon>Weeksellaceae</taxon>
        <taxon>Chryseobacterium group</taxon>
        <taxon>Chryseobacterium</taxon>
    </lineage>
</organism>
<protein>
    <recommendedName>
        <fullName evidence="2">histidine kinase</fullName>
        <ecNumber evidence="2">2.7.13.3</ecNumber>
    </recommendedName>
</protein>
<dbReference type="SUPFAM" id="SSF47384">
    <property type="entry name" value="Homodimeric domain of signal transducing histidine kinase"/>
    <property type="match status" value="1"/>
</dbReference>